<reference evidence="3 4" key="1">
    <citation type="submission" date="2018-02" db="EMBL/GenBank/DDBJ databases">
        <title>Whole genome sequencing of endophytic bacterium.</title>
        <authorList>
            <person name="Eedara R."/>
            <person name="Podile A.R."/>
        </authorList>
    </citation>
    <scope>NUCLEOTIDE SEQUENCE [LARGE SCALE GENOMIC DNA]</scope>
    <source>
        <strain evidence="3 4">RP1T</strain>
    </source>
</reference>
<dbReference type="CDD" id="cd00429">
    <property type="entry name" value="RPE"/>
    <property type="match status" value="1"/>
</dbReference>
<keyword evidence="1" id="KW-0479">Metal-binding</keyword>
<organism evidence="3 4">
    <name type="scientific">Labrys okinawensis</name>
    <dbReference type="NCBI Taxonomy" id="346911"/>
    <lineage>
        <taxon>Bacteria</taxon>
        <taxon>Pseudomonadati</taxon>
        <taxon>Pseudomonadota</taxon>
        <taxon>Alphaproteobacteria</taxon>
        <taxon>Hyphomicrobiales</taxon>
        <taxon>Xanthobacteraceae</taxon>
        <taxon>Labrys</taxon>
    </lineage>
</organism>
<keyword evidence="4" id="KW-1185">Reference proteome</keyword>
<dbReference type="InterPro" id="IPR011060">
    <property type="entry name" value="RibuloseP-bd_barrel"/>
</dbReference>
<dbReference type="GO" id="GO:0046872">
    <property type="term" value="F:metal ion binding"/>
    <property type="evidence" value="ECO:0007669"/>
    <property type="project" value="UniProtKB-KW"/>
</dbReference>
<dbReference type="OrthoDB" id="9805554at2"/>
<dbReference type="SUPFAM" id="SSF51366">
    <property type="entry name" value="Ribulose-phoshate binding barrel"/>
    <property type="match status" value="1"/>
</dbReference>
<dbReference type="GO" id="GO:0005975">
    <property type="term" value="P:carbohydrate metabolic process"/>
    <property type="evidence" value="ECO:0007669"/>
    <property type="project" value="InterPro"/>
</dbReference>
<dbReference type="PANTHER" id="PTHR11749">
    <property type="entry name" value="RIBULOSE-5-PHOSPHATE-3-EPIMERASE"/>
    <property type="match status" value="1"/>
</dbReference>
<name>A0A2S9QHI3_9HYPH</name>
<dbReference type="GO" id="GO:0016857">
    <property type="term" value="F:racemase and epimerase activity, acting on carbohydrates and derivatives"/>
    <property type="evidence" value="ECO:0007669"/>
    <property type="project" value="InterPro"/>
</dbReference>
<dbReference type="InterPro" id="IPR013785">
    <property type="entry name" value="Aldolase_TIM"/>
</dbReference>
<dbReference type="Pfam" id="PF00834">
    <property type="entry name" value="Ribul_P_3_epim"/>
    <property type="match status" value="1"/>
</dbReference>
<protein>
    <submittedName>
        <fullName evidence="3">D-allulose-6-phosphate 3-epimerase</fullName>
    </submittedName>
</protein>
<dbReference type="EMBL" id="PUEJ01000002">
    <property type="protein sequence ID" value="PRH88804.1"/>
    <property type="molecule type" value="Genomic_DNA"/>
</dbReference>
<accession>A0A2S9QHI3</accession>
<dbReference type="Proteomes" id="UP000237682">
    <property type="component" value="Unassembled WGS sequence"/>
</dbReference>
<dbReference type="InterPro" id="IPR000056">
    <property type="entry name" value="Ribul_P_3_epim-like"/>
</dbReference>
<dbReference type="RefSeq" id="WP_105861150.1">
    <property type="nucleotide sequence ID" value="NZ_PUEJ01000002.1"/>
</dbReference>
<sequence length="234" mass="25074">MKPAPGWLQALPADRLLAEFSLWSADLGRLADDIAQVEPHVDIFHVDVADGHFSPALLYFPDLTAAVRKVTAKPIHVHLMTTDDILLDQIDQFAEAGADLISIHAENGNADAALARIREHGLATGMVLQLHTPVAAAEPFLDRLDMLTLLGTLIGIKGVGLDDSALSRLREARKLIAGKSGHRIILASDGGNREHTVPNLRLAGAETIVMGSLAFGAPDLAARIAWVHGLQREP</sequence>
<dbReference type="Gene3D" id="3.20.20.70">
    <property type="entry name" value="Aldolase class I"/>
    <property type="match status" value="1"/>
</dbReference>
<evidence type="ECO:0000256" key="1">
    <source>
        <dbReference type="ARBA" id="ARBA00022723"/>
    </source>
</evidence>
<proteinExistence type="predicted"/>
<keyword evidence="2" id="KW-0413">Isomerase</keyword>
<dbReference type="AlphaFoldDB" id="A0A2S9QHI3"/>
<evidence type="ECO:0000313" key="4">
    <source>
        <dbReference type="Proteomes" id="UP000237682"/>
    </source>
</evidence>
<evidence type="ECO:0000256" key="2">
    <source>
        <dbReference type="ARBA" id="ARBA00023235"/>
    </source>
</evidence>
<evidence type="ECO:0000313" key="3">
    <source>
        <dbReference type="EMBL" id="PRH88804.1"/>
    </source>
</evidence>
<comment type="caution">
    <text evidence="3">The sequence shown here is derived from an EMBL/GenBank/DDBJ whole genome shotgun (WGS) entry which is preliminary data.</text>
</comment>
<gene>
    <name evidence="3" type="ORF">C5L14_06190</name>
</gene>